<dbReference type="InterPro" id="IPR050712">
    <property type="entry name" value="NAD(P)H-dep_reductase"/>
</dbReference>
<dbReference type="PANTHER" id="PTHR30543">
    <property type="entry name" value="CHROMATE REDUCTASE"/>
    <property type="match status" value="1"/>
</dbReference>
<dbReference type="Pfam" id="PF03358">
    <property type="entry name" value="FMN_red"/>
    <property type="match status" value="1"/>
</dbReference>
<dbReference type="InterPro" id="IPR005025">
    <property type="entry name" value="FMN_Rdtase-like_dom"/>
</dbReference>
<sequence length="192" mass="21303">MKPVLQTLICSTRPGRAGPAVARWFHQAASDIGSFETELVDLDEFKLPVFDEPEHPRLRKYHHEHTRRWSASVGRADAFVFVLPEYNYSPPPSLLNAMDYLVAEWSYKPVAFVSYGGVGGGLRAMQAARLMTANFRMVPIQEAVPVFNFREQIGADGVFTPSEPQRKAVGPLVAELHKLVGALKPLYAPPSA</sequence>
<dbReference type="GO" id="GO:0016491">
    <property type="term" value="F:oxidoreductase activity"/>
    <property type="evidence" value="ECO:0007669"/>
    <property type="project" value="InterPro"/>
</dbReference>
<dbReference type="AlphaFoldDB" id="A0A4Z0BS18"/>
<evidence type="ECO:0000313" key="3">
    <source>
        <dbReference type="Proteomes" id="UP000297564"/>
    </source>
</evidence>
<name>A0A4Z0BS18_9BURK</name>
<evidence type="ECO:0000259" key="1">
    <source>
        <dbReference type="Pfam" id="PF03358"/>
    </source>
</evidence>
<dbReference type="EMBL" id="SMLL01000003">
    <property type="protein sequence ID" value="TFZ01254.1"/>
    <property type="molecule type" value="Genomic_DNA"/>
</dbReference>
<keyword evidence="3" id="KW-1185">Reference proteome</keyword>
<gene>
    <name evidence="2" type="ORF">EZ242_07685</name>
</gene>
<dbReference type="GO" id="GO:0010181">
    <property type="term" value="F:FMN binding"/>
    <property type="evidence" value="ECO:0007669"/>
    <property type="project" value="TreeGrafter"/>
</dbReference>
<dbReference type="GO" id="GO:0005829">
    <property type="term" value="C:cytosol"/>
    <property type="evidence" value="ECO:0007669"/>
    <property type="project" value="TreeGrafter"/>
</dbReference>
<organism evidence="2 3">
    <name type="scientific">Ramlibacter rhizophilus</name>
    <dbReference type="NCBI Taxonomy" id="1781167"/>
    <lineage>
        <taxon>Bacteria</taxon>
        <taxon>Pseudomonadati</taxon>
        <taxon>Pseudomonadota</taxon>
        <taxon>Betaproteobacteria</taxon>
        <taxon>Burkholderiales</taxon>
        <taxon>Comamonadaceae</taxon>
        <taxon>Ramlibacter</taxon>
    </lineage>
</organism>
<evidence type="ECO:0000313" key="2">
    <source>
        <dbReference type="EMBL" id="TFZ01254.1"/>
    </source>
</evidence>
<dbReference type="Proteomes" id="UP000297564">
    <property type="component" value="Unassembled WGS sequence"/>
</dbReference>
<dbReference type="InterPro" id="IPR029039">
    <property type="entry name" value="Flavoprotein-like_sf"/>
</dbReference>
<dbReference type="RefSeq" id="WP_135284552.1">
    <property type="nucleotide sequence ID" value="NZ_SMLL01000003.1"/>
</dbReference>
<comment type="caution">
    <text evidence="2">The sequence shown here is derived from an EMBL/GenBank/DDBJ whole genome shotgun (WGS) entry which is preliminary data.</text>
</comment>
<accession>A0A4Z0BS18</accession>
<feature type="domain" description="NADPH-dependent FMN reductase-like" evidence="1">
    <location>
        <begin position="8"/>
        <end position="146"/>
    </location>
</feature>
<protein>
    <submittedName>
        <fullName evidence="2">NADPH-dependent oxidoreductase</fullName>
    </submittedName>
</protein>
<dbReference type="SUPFAM" id="SSF52218">
    <property type="entry name" value="Flavoproteins"/>
    <property type="match status" value="1"/>
</dbReference>
<dbReference type="PANTHER" id="PTHR30543:SF21">
    <property type="entry name" value="NAD(P)H-DEPENDENT FMN REDUCTASE LOT6"/>
    <property type="match status" value="1"/>
</dbReference>
<proteinExistence type="predicted"/>
<reference evidence="2 3" key="1">
    <citation type="submission" date="2019-03" db="EMBL/GenBank/DDBJ databases">
        <title>Ramlibacter rhizophilus CCTCC AB2015357, whole genome shotgun sequence.</title>
        <authorList>
            <person name="Zhang X."/>
            <person name="Feng G."/>
            <person name="Zhu H."/>
        </authorList>
    </citation>
    <scope>NUCLEOTIDE SEQUENCE [LARGE SCALE GENOMIC DNA]</scope>
    <source>
        <strain evidence="2 3">CCTCC AB2015357</strain>
    </source>
</reference>
<dbReference type="OrthoDB" id="9812295at2"/>
<dbReference type="Gene3D" id="3.40.50.360">
    <property type="match status" value="1"/>
</dbReference>